<organism evidence="1 2">
    <name type="scientific">Clostridium senegalense</name>
    <dbReference type="NCBI Taxonomy" id="1465809"/>
    <lineage>
        <taxon>Bacteria</taxon>
        <taxon>Bacillati</taxon>
        <taxon>Bacillota</taxon>
        <taxon>Clostridia</taxon>
        <taxon>Eubacteriales</taxon>
        <taxon>Clostridiaceae</taxon>
        <taxon>Clostridium</taxon>
    </lineage>
</organism>
<keyword evidence="2" id="KW-1185">Reference proteome</keyword>
<gene>
    <name evidence="1" type="ORF">G3M99_17005</name>
</gene>
<dbReference type="EMBL" id="JAAGPU010000048">
    <property type="protein sequence ID" value="NEU06508.1"/>
    <property type="molecule type" value="Genomic_DNA"/>
</dbReference>
<accession>A0A6M0H7Z8</accession>
<comment type="caution">
    <text evidence="1">The sequence shown here is derived from an EMBL/GenBank/DDBJ whole genome shotgun (WGS) entry which is preliminary data.</text>
</comment>
<protein>
    <submittedName>
        <fullName evidence="1">Uncharacterized protein</fullName>
    </submittedName>
</protein>
<dbReference type="RefSeq" id="WP_199870890.1">
    <property type="nucleotide sequence ID" value="NZ_JAAGPU010000048.1"/>
</dbReference>
<dbReference type="Proteomes" id="UP000481872">
    <property type="component" value="Unassembled WGS sequence"/>
</dbReference>
<dbReference type="AlphaFoldDB" id="A0A6M0H7Z8"/>
<name>A0A6M0H7Z8_9CLOT</name>
<reference evidence="1 2" key="1">
    <citation type="submission" date="2020-02" db="EMBL/GenBank/DDBJ databases">
        <title>Genome assembly of a novel Clostridium senegalense strain.</title>
        <authorList>
            <person name="Gupta T.B."/>
            <person name="Jauregui R."/>
            <person name="Maclean P."/>
            <person name="Nawarathana A."/>
            <person name="Brightwell G."/>
        </authorList>
    </citation>
    <scope>NUCLEOTIDE SEQUENCE [LARGE SCALE GENOMIC DNA]</scope>
    <source>
        <strain evidence="1 2">AGRFS4</strain>
    </source>
</reference>
<evidence type="ECO:0000313" key="2">
    <source>
        <dbReference type="Proteomes" id="UP000481872"/>
    </source>
</evidence>
<sequence length="46" mass="5225">MINKILTVIAFLGFVLEQVLNSSIPFRLLGVKCEHNILIYKFKGGF</sequence>
<evidence type="ECO:0000313" key="1">
    <source>
        <dbReference type="EMBL" id="NEU06508.1"/>
    </source>
</evidence>
<proteinExistence type="predicted"/>